<proteinExistence type="predicted"/>
<keyword evidence="2" id="KW-1185">Reference proteome</keyword>
<name>A0A0S2F863_LYSAN</name>
<evidence type="ECO:0000313" key="1">
    <source>
        <dbReference type="EMBL" id="ALN79738.1"/>
    </source>
</evidence>
<gene>
    <name evidence="1" type="ORF">LA76x_1582</name>
</gene>
<dbReference type="EMBL" id="CP011129">
    <property type="protein sequence ID" value="ALN79738.1"/>
    <property type="molecule type" value="Genomic_DNA"/>
</dbReference>
<accession>A0A0S2F863</accession>
<sequence length="81" mass="9174">MRYSDGLDVRIGDQVLSYELNRGTIVALIDRGEYSAKFPQAEWSYLERGVLVETDFGGLVHYPNGFKHDELSLIARAPDLE</sequence>
<dbReference type="Proteomes" id="UP000060787">
    <property type="component" value="Chromosome"/>
</dbReference>
<dbReference type="KEGG" id="lab:LA76x_1582"/>
<protein>
    <submittedName>
        <fullName evidence="1">Uncharacterized protein</fullName>
    </submittedName>
</protein>
<evidence type="ECO:0000313" key="2">
    <source>
        <dbReference type="Proteomes" id="UP000060787"/>
    </source>
</evidence>
<dbReference type="STRING" id="84531.LA76x_1582"/>
<organism evidence="1 2">
    <name type="scientific">Lysobacter antibioticus</name>
    <dbReference type="NCBI Taxonomy" id="84531"/>
    <lineage>
        <taxon>Bacteria</taxon>
        <taxon>Pseudomonadati</taxon>
        <taxon>Pseudomonadota</taxon>
        <taxon>Gammaproteobacteria</taxon>
        <taxon>Lysobacterales</taxon>
        <taxon>Lysobacteraceae</taxon>
        <taxon>Lysobacter</taxon>
    </lineage>
</organism>
<dbReference type="PATRIC" id="fig|84531.8.peg.1611"/>
<reference evidence="1 2" key="1">
    <citation type="journal article" date="2015" name="BMC Genomics">
        <title>Comparative genomics and metabolic profiling of the genus Lysobacter.</title>
        <authorList>
            <person name="de Bruijn I."/>
            <person name="Cheng X."/>
            <person name="de Jager V."/>
            <person name="Exposito R.G."/>
            <person name="Watrous J."/>
            <person name="Patel N."/>
            <person name="Postma J."/>
            <person name="Dorrestein P.C."/>
            <person name="Kobayashi D."/>
            <person name="Raaijmakers J.M."/>
        </authorList>
    </citation>
    <scope>NUCLEOTIDE SEQUENCE [LARGE SCALE GENOMIC DNA]</scope>
    <source>
        <strain evidence="1 2">76</strain>
    </source>
</reference>
<dbReference type="AlphaFoldDB" id="A0A0S2F863"/>